<sequence>MCQDFVSSIIAKRAIKGVFMKHMSAKDAKNGFGFLLDTARAEPVTIEKHGRAVVVVLSVEEYERLRELEDPSMPQGPNAKRQGA</sequence>
<dbReference type="InterPro" id="IPR036165">
    <property type="entry name" value="YefM-like_sf"/>
</dbReference>
<protein>
    <recommendedName>
        <fullName evidence="2">Antitoxin</fullName>
    </recommendedName>
</protein>
<evidence type="ECO:0000313" key="4">
    <source>
        <dbReference type="Proteomes" id="UP000003374"/>
    </source>
</evidence>
<reference evidence="3 4" key="1">
    <citation type="submission" date="2006-02" db="EMBL/GenBank/DDBJ databases">
        <authorList>
            <person name="Waterbury J."/>
            <person name="Ferriera S."/>
            <person name="Johnson J."/>
            <person name="Kravitz S."/>
            <person name="Halpern A."/>
            <person name="Remington K."/>
            <person name="Beeson K."/>
            <person name="Tran B."/>
            <person name="Rogers Y.-H."/>
            <person name="Friedman R."/>
            <person name="Venter J.C."/>
        </authorList>
    </citation>
    <scope>NUCLEOTIDE SEQUENCE [LARGE SCALE GENOMIC DNA]</scope>
    <source>
        <strain evidence="3 4">Nb-231</strain>
    </source>
</reference>
<dbReference type="Gene3D" id="3.40.1620.10">
    <property type="entry name" value="YefM-like domain"/>
    <property type="match status" value="1"/>
</dbReference>
<proteinExistence type="inferred from homology"/>
<dbReference type="EMBL" id="AAOF01000004">
    <property type="protein sequence ID" value="EAR22265.1"/>
    <property type="molecule type" value="Genomic_DNA"/>
</dbReference>
<dbReference type="STRING" id="314278.NB231_05130"/>
<evidence type="ECO:0000256" key="1">
    <source>
        <dbReference type="ARBA" id="ARBA00009981"/>
    </source>
</evidence>
<dbReference type="eggNOG" id="COG2161">
    <property type="taxonomic scope" value="Bacteria"/>
</dbReference>
<dbReference type="NCBIfam" id="TIGR01552">
    <property type="entry name" value="phd_fam"/>
    <property type="match status" value="1"/>
</dbReference>
<dbReference type="InterPro" id="IPR006442">
    <property type="entry name" value="Antitoxin_Phd/YefM"/>
</dbReference>
<dbReference type="HOGENOM" id="CLU_2524164_0_0_6"/>
<evidence type="ECO:0000313" key="3">
    <source>
        <dbReference type="EMBL" id="EAR22265.1"/>
    </source>
</evidence>
<evidence type="ECO:0000256" key="2">
    <source>
        <dbReference type="RuleBase" id="RU362080"/>
    </source>
</evidence>
<name>A4BQB0_9GAMM</name>
<dbReference type="AlphaFoldDB" id="A4BQB0"/>
<comment type="caution">
    <text evidence="3">The sequence shown here is derived from an EMBL/GenBank/DDBJ whole genome shotgun (WGS) entry which is preliminary data.</text>
</comment>
<dbReference type="Pfam" id="PF02604">
    <property type="entry name" value="PhdYeFM_antitox"/>
    <property type="match status" value="1"/>
</dbReference>
<comment type="similarity">
    <text evidence="1 2">Belongs to the phD/YefM antitoxin family.</text>
</comment>
<organism evidence="3 4">
    <name type="scientific">Nitrococcus mobilis Nb-231</name>
    <dbReference type="NCBI Taxonomy" id="314278"/>
    <lineage>
        <taxon>Bacteria</taxon>
        <taxon>Pseudomonadati</taxon>
        <taxon>Pseudomonadota</taxon>
        <taxon>Gammaproteobacteria</taxon>
        <taxon>Chromatiales</taxon>
        <taxon>Ectothiorhodospiraceae</taxon>
        <taxon>Nitrococcus</taxon>
    </lineage>
</organism>
<comment type="function">
    <text evidence="2">Antitoxin component of a type II toxin-antitoxin (TA) system.</text>
</comment>
<gene>
    <name evidence="3" type="ORF">NB231_05130</name>
</gene>
<keyword evidence="4" id="KW-1185">Reference proteome</keyword>
<dbReference type="Proteomes" id="UP000003374">
    <property type="component" value="Unassembled WGS sequence"/>
</dbReference>
<dbReference type="SUPFAM" id="SSF143120">
    <property type="entry name" value="YefM-like"/>
    <property type="match status" value="1"/>
</dbReference>
<accession>A4BQB0</accession>